<feature type="domain" description="Dockerin" evidence="11">
    <location>
        <begin position="890"/>
        <end position="957"/>
    </location>
</feature>
<evidence type="ECO:0000256" key="6">
    <source>
        <dbReference type="ARBA" id="ARBA00023277"/>
    </source>
</evidence>
<dbReference type="Pfam" id="PF00759">
    <property type="entry name" value="Glyco_hydro_9"/>
    <property type="match status" value="1"/>
</dbReference>
<dbReference type="PROSITE" id="PS51766">
    <property type="entry name" value="DOCKERIN"/>
    <property type="match status" value="1"/>
</dbReference>
<dbReference type="RefSeq" id="WP_110463275.1">
    <property type="nucleotide sequence ID" value="NZ_QKMR01000025.1"/>
</dbReference>
<comment type="caution">
    <text evidence="12">The sequence shown here is derived from an EMBL/GenBank/DDBJ whole genome shotgun (WGS) entry which is preliminary data.</text>
</comment>
<dbReference type="InterPro" id="IPR008965">
    <property type="entry name" value="CBM2/CBM3_carb-bd_dom_sf"/>
</dbReference>
<evidence type="ECO:0000256" key="7">
    <source>
        <dbReference type="ARBA" id="ARBA00023295"/>
    </source>
</evidence>
<feature type="domain" description="CBM3" evidence="10">
    <location>
        <begin position="734"/>
        <end position="886"/>
    </location>
</feature>
<keyword evidence="3 9" id="KW-0732">Signal</keyword>
<evidence type="ECO:0000256" key="9">
    <source>
        <dbReference type="SAM" id="SignalP"/>
    </source>
</evidence>
<keyword evidence="8" id="KW-0624">Polysaccharide degradation</keyword>
<evidence type="ECO:0000313" key="13">
    <source>
        <dbReference type="Proteomes" id="UP000248132"/>
    </source>
</evidence>
<organism evidence="12 13">
    <name type="scientific">Ruminiclostridium sufflavum DSM 19573</name>
    <dbReference type="NCBI Taxonomy" id="1121337"/>
    <lineage>
        <taxon>Bacteria</taxon>
        <taxon>Bacillati</taxon>
        <taxon>Bacillota</taxon>
        <taxon>Clostridia</taxon>
        <taxon>Eubacteriales</taxon>
        <taxon>Oscillospiraceae</taxon>
        <taxon>Ruminiclostridium</taxon>
    </lineage>
</organism>
<keyword evidence="13" id="KW-1185">Reference proteome</keyword>
<evidence type="ECO:0000313" key="12">
    <source>
        <dbReference type="EMBL" id="PYG85623.1"/>
    </source>
</evidence>
<dbReference type="InterPro" id="IPR016134">
    <property type="entry name" value="Dockerin_dom"/>
</dbReference>
<feature type="chain" id="PRO_5038450472" description="cellulase" evidence="9">
    <location>
        <begin position="29"/>
        <end position="957"/>
    </location>
</feature>
<dbReference type="Gene3D" id="1.50.10.10">
    <property type="match status" value="1"/>
</dbReference>
<dbReference type="SUPFAM" id="SSF63446">
    <property type="entry name" value="Type I dockerin domain"/>
    <property type="match status" value="1"/>
</dbReference>
<accession>A0A318XIH8</accession>
<keyword evidence="4" id="KW-0378">Hydrolase</keyword>
<dbReference type="SUPFAM" id="SSF49384">
    <property type="entry name" value="Carbohydrate-binding domain"/>
    <property type="match status" value="2"/>
</dbReference>
<dbReference type="SMART" id="SM01067">
    <property type="entry name" value="CBM_3"/>
    <property type="match status" value="2"/>
</dbReference>
<dbReference type="Pfam" id="PF00942">
    <property type="entry name" value="CBM_3"/>
    <property type="match status" value="2"/>
</dbReference>
<proteinExistence type="predicted"/>
<dbReference type="Proteomes" id="UP000248132">
    <property type="component" value="Unassembled WGS sequence"/>
</dbReference>
<dbReference type="CDD" id="cd14256">
    <property type="entry name" value="Dockerin_I"/>
    <property type="match status" value="1"/>
</dbReference>
<dbReference type="InterPro" id="IPR002105">
    <property type="entry name" value="Dockerin_1_rpt"/>
</dbReference>
<dbReference type="InterPro" id="IPR008928">
    <property type="entry name" value="6-hairpin_glycosidase_sf"/>
</dbReference>
<dbReference type="PANTHER" id="PTHR22298">
    <property type="entry name" value="ENDO-1,4-BETA-GLUCANASE"/>
    <property type="match status" value="1"/>
</dbReference>
<keyword evidence="6" id="KW-0119">Carbohydrate metabolism</keyword>
<dbReference type="InterPro" id="IPR012341">
    <property type="entry name" value="6hp_glycosidase-like_sf"/>
</dbReference>
<dbReference type="Pfam" id="PF00404">
    <property type="entry name" value="Dockerin_1"/>
    <property type="match status" value="1"/>
</dbReference>
<feature type="signal peptide" evidence="9">
    <location>
        <begin position="1"/>
        <end position="28"/>
    </location>
</feature>
<evidence type="ECO:0000256" key="5">
    <source>
        <dbReference type="ARBA" id="ARBA00023001"/>
    </source>
</evidence>
<evidence type="ECO:0000256" key="8">
    <source>
        <dbReference type="ARBA" id="ARBA00023326"/>
    </source>
</evidence>
<protein>
    <recommendedName>
        <fullName evidence="2">cellulase</fullName>
        <ecNumber evidence="2">3.2.1.4</ecNumber>
    </recommendedName>
</protein>
<dbReference type="GO" id="GO:0008810">
    <property type="term" value="F:cellulase activity"/>
    <property type="evidence" value="ECO:0007669"/>
    <property type="project" value="UniProtKB-EC"/>
</dbReference>
<dbReference type="EMBL" id="QKMR01000025">
    <property type="protein sequence ID" value="PYG85623.1"/>
    <property type="molecule type" value="Genomic_DNA"/>
</dbReference>
<evidence type="ECO:0000256" key="3">
    <source>
        <dbReference type="ARBA" id="ARBA00022729"/>
    </source>
</evidence>
<evidence type="ECO:0000256" key="4">
    <source>
        <dbReference type="ARBA" id="ARBA00022801"/>
    </source>
</evidence>
<evidence type="ECO:0000259" key="11">
    <source>
        <dbReference type="PROSITE" id="PS51766"/>
    </source>
</evidence>
<dbReference type="InterPro" id="IPR036439">
    <property type="entry name" value="Dockerin_dom_sf"/>
</dbReference>
<evidence type="ECO:0000256" key="2">
    <source>
        <dbReference type="ARBA" id="ARBA00012601"/>
    </source>
</evidence>
<evidence type="ECO:0000259" key="10">
    <source>
        <dbReference type="PROSITE" id="PS51172"/>
    </source>
</evidence>
<name>A0A318XIH8_9FIRM</name>
<dbReference type="InterPro" id="IPR018247">
    <property type="entry name" value="EF_Hand_1_Ca_BS"/>
</dbReference>
<gene>
    <name evidence="12" type="ORF">LY28_03311</name>
</gene>
<dbReference type="Gene3D" id="2.60.40.710">
    <property type="entry name" value="Endoglucanase-like"/>
    <property type="match status" value="2"/>
</dbReference>
<dbReference type="GO" id="GO:0030245">
    <property type="term" value="P:cellulose catabolic process"/>
    <property type="evidence" value="ECO:0007669"/>
    <property type="project" value="UniProtKB-KW"/>
</dbReference>
<keyword evidence="7" id="KW-0326">Glycosidase</keyword>
<keyword evidence="5" id="KW-0136">Cellulose degradation</keyword>
<dbReference type="EC" id="3.2.1.4" evidence="2"/>
<dbReference type="PROSITE" id="PS51172">
    <property type="entry name" value="CBM3"/>
    <property type="match status" value="2"/>
</dbReference>
<comment type="catalytic activity">
    <reaction evidence="1">
        <text>Endohydrolysis of (1-&gt;4)-beta-D-glucosidic linkages in cellulose, lichenin and cereal beta-D-glucans.</text>
        <dbReference type="EC" id="3.2.1.4"/>
    </reaction>
</comment>
<feature type="domain" description="CBM3" evidence="10">
    <location>
        <begin position="560"/>
        <end position="720"/>
    </location>
</feature>
<evidence type="ECO:0000256" key="1">
    <source>
        <dbReference type="ARBA" id="ARBA00000966"/>
    </source>
</evidence>
<dbReference type="InterPro" id="IPR001701">
    <property type="entry name" value="Glyco_hydro_9"/>
</dbReference>
<dbReference type="Gene3D" id="1.10.1330.10">
    <property type="entry name" value="Dockerin domain"/>
    <property type="match status" value="1"/>
</dbReference>
<dbReference type="SUPFAM" id="SSF48208">
    <property type="entry name" value="Six-hairpin glycosidases"/>
    <property type="match status" value="1"/>
</dbReference>
<dbReference type="PROSITE" id="PS00018">
    <property type="entry name" value="EF_HAND_1"/>
    <property type="match status" value="1"/>
</dbReference>
<dbReference type="InterPro" id="IPR001956">
    <property type="entry name" value="CBM3"/>
</dbReference>
<dbReference type="AlphaFoldDB" id="A0A318XIH8"/>
<dbReference type="OrthoDB" id="2078300at2"/>
<dbReference type="InterPro" id="IPR036966">
    <property type="entry name" value="CBM3_sf"/>
</dbReference>
<sequence>MHKQRKIKTIRGILSIFMISVLVTGQPAASGAVSAKEEAASETVSSSKFTPAEGWEDYNYFNFAEALQKSIYFYDAEKCGPGISGGEIEWRGDCHVGDCNIPLENTSLSADFISKYKKILDPDGDGAVDVHGGFHDAGDHVRFGLPQSYTAGTLGWGFYEFREAFRKSGQEEHMLEILKWFTDTFLRCSYLDEKGNLIAFCYMVGEGDLDHSYWGPPELYPENIPRPADFATAESPGSDVCGSTAAALATSYLNFKEDEPEYAGKCLTVAKAMYEFAKKNRGMSKGDGYYTSAYDDDEMAWAAVWLYACTGNMDYIKDIMSVSEDGFYTGYIKRIIPDTFNTNMWFNTWVHCWDAVWGGVFLELNSLFPENELYDYISRWNVEYLSGGMAKHKESNDNGYTTTSPAGYTMINGWGSARYNTAAQLSALVYMKHHPDRTDFGEWAKSQMEYIMGRNPMGYSYIVGYGYEQGLPFASHPHHRAAHGSKTLSMNDPPEHRHILWGALVGGPDKQDYHQDVTTDFVYNEVAVDYNAAFVGACAGLYEYYGEGQQVIPDFPPKEPKADDYYCEARVEREIKESSQVVIKLHNESSQPPHYETGMKARYFFNISELLACGQSIEDVEMSIAYDEQISLQDLPITYKGPVKWDDAGTYYYEFDWSGREIYGDRELAFILTAKQDSNYMTHWDPSNDWSRKGLTDTYAVAENVPVYMDGVLAYGKEAPKLNPSDPGENPDTSPPSIKVLYKYGAAHSLKNTIRATINIINNGTVPVSLSEIRLRYWFTCDGSQQNTFTCEYAPCGTENVKGNCFSMEKPAEGADSYCELSFTDAAGKLAPGGSTGDIPFRIDGISDFDLTNDYSCDSGQDSSLGENDRIAAYIKDNLVFGKEAAAIGSDFKPGDVDNSGSIDAIDFAIMKKYLLGAVELDSQSFIRADVNKDNAVNAIDYALMKKYLLGAISSFD</sequence>
<dbReference type="GO" id="GO:0030248">
    <property type="term" value="F:cellulose binding"/>
    <property type="evidence" value="ECO:0007669"/>
    <property type="project" value="InterPro"/>
</dbReference>
<reference evidence="12 13" key="1">
    <citation type="submission" date="2018-06" db="EMBL/GenBank/DDBJ databases">
        <title>Genomic Encyclopedia of Type Strains, Phase I: the one thousand microbial genomes (KMG-I) project.</title>
        <authorList>
            <person name="Kyrpides N."/>
        </authorList>
    </citation>
    <scope>NUCLEOTIDE SEQUENCE [LARGE SCALE GENOMIC DNA]</scope>
    <source>
        <strain evidence="12 13">DSM 19573</strain>
    </source>
</reference>
<dbReference type="PROSITE" id="PS00448">
    <property type="entry name" value="CLOS_CELLULOSOME_RPT"/>
    <property type="match status" value="1"/>
</dbReference>